<dbReference type="Gene3D" id="3.90.1580.10">
    <property type="entry name" value="paralog of FGE (formylglycine-generating enzyme)"/>
    <property type="match status" value="1"/>
</dbReference>
<dbReference type="EMBL" id="DF820466">
    <property type="protein sequence ID" value="GAK57651.1"/>
    <property type="molecule type" value="Genomic_DNA"/>
</dbReference>
<dbReference type="PANTHER" id="PTHR23150">
    <property type="entry name" value="SULFATASE MODIFYING FACTOR 1, 2"/>
    <property type="match status" value="1"/>
</dbReference>
<evidence type="ECO:0000259" key="1">
    <source>
        <dbReference type="Pfam" id="PF03781"/>
    </source>
</evidence>
<dbReference type="AlphaFoldDB" id="A0A081BZ96"/>
<dbReference type="PANTHER" id="PTHR23150:SF19">
    <property type="entry name" value="FORMYLGLYCINE-GENERATING ENZYME"/>
    <property type="match status" value="1"/>
</dbReference>
<dbReference type="HOGENOM" id="CLU_012431_2_4_0"/>
<dbReference type="InterPro" id="IPR016187">
    <property type="entry name" value="CTDL_fold"/>
</dbReference>
<reference evidence="2 3" key="1">
    <citation type="journal article" date="2015" name="PeerJ">
        <title>First genomic representation of candidate bacterial phylum KSB3 points to enhanced environmental sensing as a trigger of wastewater bulking.</title>
        <authorList>
            <person name="Sekiguchi Y."/>
            <person name="Ohashi A."/>
            <person name="Parks D.H."/>
            <person name="Yamauchi T."/>
            <person name="Tyson G.W."/>
            <person name="Hugenholtz P."/>
        </authorList>
    </citation>
    <scope>NUCLEOTIDE SEQUENCE [LARGE SCALE GENOMIC DNA]</scope>
</reference>
<name>A0A081BZ96_VECG1</name>
<dbReference type="GO" id="GO:0120147">
    <property type="term" value="F:formylglycine-generating oxidase activity"/>
    <property type="evidence" value="ECO:0007669"/>
    <property type="project" value="TreeGrafter"/>
</dbReference>
<dbReference type="eggNOG" id="COG1262">
    <property type="taxonomic scope" value="Bacteria"/>
</dbReference>
<feature type="domain" description="Sulfatase-modifying factor enzyme-like" evidence="1">
    <location>
        <begin position="240"/>
        <end position="478"/>
    </location>
</feature>
<dbReference type="SUPFAM" id="SSF56436">
    <property type="entry name" value="C-type lectin-like"/>
    <property type="match status" value="1"/>
</dbReference>
<accession>A0A081BZ96</accession>
<organism evidence="2 3">
    <name type="scientific">Vecturithrix granuli</name>
    <dbReference type="NCBI Taxonomy" id="1499967"/>
    <lineage>
        <taxon>Bacteria</taxon>
        <taxon>Candidatus Moduliflexota</taxon>
        <taxon>Candidatus Vecturitrichia</taxon>
        <taxon>Candidatus Vecturitrichales</taxon>
        <taxon>Candidatus Vecturitrichaceae</taxon>
        <taxon>Candidatus Vecturithrix</taxon>
    </lineage>
</organism>
<dbReference type="InterPro" id="IPR051043">
    <property type="entry name" value="Sulfatase_Mod_Factor_Kinase"/>
</dbReference>
<protein>
    <submittedName>
        <fullName evidence="2">Sulphatase-modifying factor protein</fullName>
    </submittedName>
</protein>
<sequence length="487" mass="55432">MLQENLTHEQLLAQRRVQEFAQAAGENALHLACHAALPAALTPELLHLLRINFFLDPKDTKTGDPLPYTAETDLLLSPLCQEIGEQLYEMPSEVRNVLLEQLQQEFGAARIRRVAALLWKYSLNPRRAPWHENRRLERAQQLTALNFLDPQQARQWLEQAEEKQGRSKTDLRDWFIAMRRELPRSAILSGGAKTEPSTTPQEQEFAFETVRVDRYGKIIERQRETAWQFTEELGNGVMLEMVRIPAGRFLMGAPESEEGSSDDERPQHEVQIAPFYMGRYPVTQAQWRAVVEVAPQIERPLEPDPSSFKGAQRPVENVIWDDAVEFCRRLSQLTGQEYRLPSEAEWEYACRAGTTTPFYFGETITTDLANYDGSEPPYGEGPKGVYHEQTTEVGIFPPNAFGLYDMHGNVWEWCLDVWNDSHKNAPTDGSARQEGADINLRLLKGGSWFDPAWSLRCAYRIGVGRDGRVGVRGFRPVRAVGGQSSDF</sequence>
<dbReference type="Pfam" id="PF03781">
    <property type="entry name" value="FGE-sulfatase"/>
    <property type="match status" value="1"/>
</dbReference>
<proteinExistence type="predicted"/>
<dbReference type="STRING" id="1499967.U27_04618"/>
<gene>
    <name evidence="2" type="ORF">U27_04618</name>
</gene>
<keyword evidence="3" id="KW-1185">Reference proteome</keyword>
<evidence type="ECO:0000313" key="3">
    <source>
        <dbReference type="Proteomes" id="UP000030661"/>
    </source>
</evidence>
<evidence type="ECO:0000313" key="2">
    <source>
        <dbReference type="EMBL" id="GAK57651.1"/>
    </source>
</evidence>
<dbReference type="InterPro" id="IPR005532">
    <property type="entry name" value="SUMF_dom"/>
</dbReference>
<dbReference type="Proteomes" id="UP000030661">
    <property type="component" value="Unassembled WGS sequence"/>
</dbReference>
<dbReference type="InterPro" id="IPR042095">
    <property type="entry name" value="SUMF_sf"/>
</dbReference>